<proteinExistence type="predicted"/>
<dbReference type="Proteomes" id="UP000228859">
    <property type="component" value="Unassembled WGS sequence"/>
</dbReference>
<gene>
    <name evidence="2" type="ORF">CFH83_09115</name>
</gene>
<feature type="signal peptide" evidence="1">
    <location>
        <begin position="1"/>
        <end position="16"/>
    </location>
</feature>
<comment type="caution">
    <text evidence="2">The sequence shown here is derived from an EMBL/GenBank/DDBJ whole genome shotgun (WGS) entry which is preliminary data.</text>
</comment>
<evidence type="ECO:0008006" key="4">
    <source>
        <dbReference type="Google" id="ProtNLM"/>
    </source>
</evidence>
<evidence type="ECO:0000313" key="3">
    <source>
        <dbReference type="Proteomes" id="UP000228859"/>
    </source>
</evidence>
<dbReference type="EMBL" id="DLUI01000131">
    <property type="protein sequence ID" value="DAB37822.1"/>
    <property type="molecule type" value="Genomic_DNA"/>
</dbReference>
<keyword evidence="1" id="KW-0732">Signal</keyword>
<protein>
    <recommendedName>
        <fullName evidence="4">Homogentisate 1,2-dioxygenase</fullName>
    </recommendedName>
</protein>
<dbReference type="AlphaFoldDB" id="A0A2D3W915"/>
<sequence>MKNGLLILLLATTLFAKEAVLPSELSAWKALSYMGSAKNPQELPNATLTLNTASLVGLVPTPKIQYVARPTNEGGTVSYGGLFQITLKEKGLYRVVLANASWIDLIKDGKPAPSVAHAQGSENSGIRKMVDYNLDEGTYTLQLSAGADTKSALLVTKLK</sequence>
<evidence type="ECO:0000256" key="1">
    <source>
        <dbReference type="SAM" id="SignalP"/>
    </source>
</evidence>
<feature type="chain" id="PRO_5013575328" description="Homogentisate 1,2-dioxygenase" evidence="1">
    <location>
        <begin position="17"/>
        <end position="159"/>
    </location>
</feature>
<accession>A0A2D3W915</accession>
<dbReference type="RefSeq" id="WP_294893499.1">
    <property type="nucleotide sequence ID" value="NZ_DLUI01000131.1"/>
</dbReference>
<name>A0A2D3W915_9BACT</name>
<evidence type="ECO:0000313" key="2">
    <source>
        <dbReference type="EMBL" id="DAB37822.1"/>
    </source>
</evidence>
<organism evidence="2 3">
    <name type="scientific">Sulfuricurvum kujiense</name>
    <dbReference type="NCBI Taxonomy" id="148813"/>
    <lineage>
        <taxon>Bacteria</taxon>
        <taxon>Pseudomonadati</taxon>
        <taxon>Campylobacterota</taxon>
        <taxon>Epsilonproteobacteria</taxon>
        <taxon>Campylobacterales</taxon>
        <taxon>Sulfurimonadaceae</taxon>
        <taxon>Sulfuricurvum</taxon>
    </lineage>
</organism>
<reference evidence="2 3" key="1">
    <citation type="journal article" date="2017" name="Front. Microbiol.">
        <title>Comparative Genomic Analysis of the Class Epsilonproteobacteria and Proposed Reclassification to Epsilonbacteraeota (phyl. nov.).</title>
        <authorList>
            <person name="Waite D.W."/>
            <person name="Vanwonterghem I."/>
            <person name="Rinke C."/>
            <person name="Parks D.H."/>
            <person name="Zhang Y."/>
            <person name="Takai K."/>
            <person name="Sievert S.M."/>
            <person name="Simon J."/>
            <person name="Campbell B.J."/>
            <person name="Hanson T.E."/>
            <person name="Woyke T."/>
            <person name="Klotz M.G."/>
            <person name="Hugenholtz P."/>
        </authorList>
    </citation>
    <scope>NUCLEOTIDE SEQUENCE [LARGE SCALE GENOMIC DNA]</scope>
    <source>
        <strain evidence="2">UBA12443</strain>
    </source>
</reference>